<evidence type="ECO:0000313" key="1">
    <source>
        <dbReference type="EMBL" id="KAA2237818.1"/>
    </source>
</evidence>
<keyword evidence="2" id="KW-1185">Reference proteome</keyword>
<reference evidence="1 2" key="1">
    <citation type="submission" date="2019-09" db="EMBL/GenBank/DDBJ databases">
        <title>Salinarimonas rosea gen. nov., sp. nov., a new member of the a-2 subgroup of the Proteobacteria.</title>
        <authorList>
            <person name="Liu J."/>
        </authorList>
    </citation>
    <scope>NUCLEOTIDE SEQUENCE [LARGE SCALE GENOMIC DNA]</scope>
    <source>
        <strain evidence="1 2">BN140002</strain>
    </source>
</reference>
<protein>
    <submittedName>
        <fullName evidence="1">Uncharacterized protein</fullName>
    </submittedName>
</protein>
<accession>A0A5B2VGR2</accession>
<dbReference type="OrthoDB" id="7478819at2"/>
<gene>
    <name evidence="1" type="ORF">F0L46_08930</name>
</gene>
<comment type="caution">
    <text evidence="1">The sequence shown here is derived from an EMBL/GenBank/DDBJ whole genome shotgun (WGS) entry which is preliminary data.</text>
</comment>
<dbReference type="AlphaFoldDB" id="A0A5B2VGR2"/>
<reference evidence="1 2" key="2">
    <citation type="submission" date="2019-09" db="EMBL/GenBank/DDBJ databases">
        <authorList>
            <person name="Jin C."/>
        </authorList>
    </citation>
    <scope>NUCLEOTIDE SEQUENCE [LARGE SCALE GENOMIC DNA]</scope>
    <source>
        <strain evidence="1 2">BN140002</strain>
    </source>
</reference>
<organism evidence="1 2">
    <name type="scientific">Salinarimonas soli</name>
    <dbReference type="NCBI Taxonomy" id="1638099"/>
    <lineage>
        <taxon>Bacteria</taxon>
        <taxon>Pseudomonadati</taxon>
        <taxon>Pseudomonadota</taxon>
        <taxon>Alphaproteobacteria</taxon>
        <taxon>Hyphomicrobiales</taxon>
        <taxon>Salinarimonadaceae</taxon>
        <taxon>Salinarimonas</taxon>
    </lineage>
</organism>
<name>A0A5B2VGR2_9HYPH</name>
<dbReference type="EMBL" id="VUOA01000018">
    <property type="protein sequence ID" value="KAA2237818.1"/>
    <property type="molecule type" value="Genomic_DNA"/>
</dbReference>
<proteinExistence type="predicted"/>
<sequence length="67" mass="7222">MSHSPPGSRPAAAPARPGDVAIREELDAARAAGTVAAYELFIARHPGHALERTAREELERLRAARPR</sequence>
<evidence type="ECO:0000313" key="2">
    <source>
        <dbReference type="Proteomes" id="UP000323142"/>
    </source>
</evidence>
<dbReference type="Proteomes" id="UP000323142">
    <property type="component" value="Unassembled WGS sequence"/>
</dbReference>